<dbReference type="InterPro" id="IPR006543">
    <property type="entry name" value="Histidinol-phos"/>
</dbReference>
<proteinExistence type="inferred from homology"/>
<dbReference type="PANTHER" id="PTHR42891:SF1">
    <property type="entry name" value="D-GLYCERO-BETA-D-MANNO-HEPTOSE-1,7-BISPHOSPHATE 7-PHOSPHATASE"/>
    <property type="match status" value="1"/>
</dbReference>
<dbReference type="EMBL" id="CP090958">
    <property type="protein sequence ID" value="WGW12263.1"/>
    <property type="molecule type" value="Genomic_DNA"/>
</dbReference>
<dbReference type="InterPro" id="IPR004446">
    <property type="entry name" value="Heptose_bisP_phosphatase"/>
</dbReference>
<dbReference type="SUPFAM" id="SSF56784">
    <property type="entry name" value="HAD-like"/>
    <property type="match status" value="1"/>
</dbReference>
<evidence type="ECO:0000256" key="5">
    <source>
        <dbReference type="ARBA" id="ARBA00022801"/>
    </source>
</evidence>
<dbReference type="Proteomes" id="UP001209083">
    <property type="component" value="Chromosome"/>
</dbReference>
<dbReference type="Pfam" id="PF13242">
    <property type="entry name" value="Hydrolase_like"/>
    <property type="match status" value="1"/>
</dbReference>
<reference evidence="8 9" key="1">
    <citation type="submission" date="2023-05" db="EMBL/GenBank/DDBJ databases">
        <title>Lithophilousrod everest ZFBP1038 complete genpme.</title>
        <authorList>
            <person name="Tian M."/>
        </authorList>
    </citation>
    <scope>NUCLEOTIDE SEQUENCE [LARGE SCALE GENOMIC DNA]</scope>
    <source>
        <strain evidence="8 9">ZFBP1038</strain>
    </source>
</reference>
<dbReference type="InterPro" id="IPR006549">
    <property type="entry name" value="HAD-SF_hydro_IIIA"/>
</dbReference>
<evidence type="ECO:0000256" key="3">
    <source>
        <dbReference type="ARBA" id="ARBA00022490"/>
    </source>
</evidence>
<dbReference type="GO" id="GO:0016787">
    <property type="term" value="F:hydrolase activity"/>
    <property type="evidence" value="ECO:0007669"/>
    <property type="project" value="UniProtKB-KW"/>
</dbReference>
<keyword evidence="6" id="KW-0119">Carbohydrate metabolism</keyword>
<accession>A0ABY8QTG3</accession>
<keyword evidence="9" id="KW-1185">Reference proteome</keyword>
<keyword evidence="4" id="KW-0479">Metal-binding</keyword>
<dbReference type="RefSeq" id="WP_349639062.1">
    <property type="nucleotide sequence ID" value="NZ_CP090958.1"/>
</dbReference>
<keyword evidence="5 8" id="KW-0378">Hydrolase</keyword>
<evidence type="ECO:0000313" key="8">
    <source>
        <dbReference type="EMBL" id="WGW12263.1"/>
    </source>
</evidence>
<dbReference type="InterPro" id="IPR036412">
    <property type="entry name" value="HAD-like_sf"/>
</dbReference>
<evidence type="ECO:0000256" key="6">
    <source>
        <dbReference type="ARBA" id="ARBA00023277"/>
    </source>
</evidence>
<evidence type="ECO:0000256" key="2">
    <source>
        <dbReference type="ARBA" id="ARBA00005628"/>
    </source>
</evidence>
<organism evidence="8 9">
    <name type="scientific">Saxibacter everestensis</name>
    <dbReference type="NCBI Taxonomy" id="2909229"/>
    <lineage>
        <taxon>Bacteria</taxon>
        <taxon>Bacillati</taxon>
        <taxon>Actinomycetota</taxon>
        <taxon>Actinomycetes</taxon>
        <taxon>Micrococcales</taxon>
        <taxon>Brevibacteriaceae</taxon>
        <taxon>Saxibacter</taxon>
    </lineage>
</organism>
<dbReference type="PANTHER" id="PTHR42891">
    <property type="entry name" value="D-GLYCERO-BETA-D-MANNO-HEPTOSE-1,7-BISPHOSPHATE 7-PHOSPHATASE"/>
    <property type="match status" value="1"/>
</dbReference>
<sequence length="218" mass="22887">MKLSVSRVFLVGEEVARDVFNREEAGELLLSMSNTSQDLPRAVLFDRDGTLIADVPDNRDPAQVSAMPTAQDAVSLARSAGARVGVITNQAGVARGLLTSEDVATVNRRVDELFGTFDVWCVCQHAESDGCECRKPKPGMLLRAAELLGLAPADLAFVGDIGSDVAAGTAAGIRTVLVPTPVTRATEIDSAPVVAASLYEAIDGLFSSDDASQLEVRG</sequence>
<evidence type="ECO:0000256" key="7">
    <source>
        <dbReference type="ARBA" id="ARBA00031828"/>
    </source>
</evidence>
<evidence type="ECO:0000313" key="9">
    <source>
        <dbReference type="Proteomes" id="UP001209083"/>
    </source>
</evidence>
<name>A0ABY8QTG3_9MICO</name>
<comment type="similarity">
    <text evidence="2">Belongs to the GmhB family.</text>
</comment>
<dbReference type="NCBIfam" id="TIGR01656">
    <property type="entry name" value="Histidinol-ppas"/>
    <property type="match status" value="1"/>
</dbReference>
<dbReference type="Gene3D" id="3.40.50.1000">
    <property type="entry name" value="HAD superfamily/HAD-like"/>
    <property type="match status" value="1"/>
</dbReference>
<evidence type="ECO:0000256" key="4">
    <source>
        <dbReference type="ARBA" id="ARBA00022723"/>
    </source>
</evidence>
<comment type="subcellular location">
    <subcellularLocation>
        <location evidence="1">Cytoplasm</location>
    </subcellularLocation>
</comment>
<dbReference type="InterPro" id="IPR023214">
    <property type="entry name" value="HAD_sf"/>
</dbReference>
<keyword evidence="3" id="KW-0963">Cytoplasm</keyword>
<dbReference type="NCBIfam" id="TIGR01662">
    <property type="entry name" value="HAD-SF-IIIA"/>
    <property type="match status" value="1"/>
</dbReference>
<evidence type="ECO:0000256" key="1">
    <source>
        <dbReference type="ARBA" id="ARBA00004496"/>
    </source>
</evidence>
<gene>
    <name evidence="8" type="ORF">LWF01_00405</name>
</gene>
<protein>
    <recommendedName>
        <fullName evidence="7">D,D-heptose 1,7-bisphosphate phosphatase</fullName>
    </recommendedName>
</protein>